<evidence type="ECO:0000313" key="3">
    <source>
        <dbReference type="Proteomes" id="UP000216961"/>
    </source>
</evidence>
<name>A0AA91TMN8_NIACI</name>
<sequence length="269" mass="31492">MIVNIWSVEVDDYTLEDLVQDDIILAEKHFNVKLPKSYIDLLKIKNGGTLQYNALPFKQNQEEDDNYIIIEYLFGIKQGEGIFQTNYFVEEWKIERENIIILSGDGHEWLALDYNESSSNPSVIYIFSEENEFIRLFDSFDEMLDNLYIYEEEEEEVDGAIVFTLEEARELIKSSDTTDILNGISAYEKLYGEDGKVLNEQLQNLLVLIKSENEIISNEAGRSAWYLITYELTDDKQFINEIARIFGESTNPVFKLFRDEILEYIEDKK</sequence>
<dbReference type="SUPFAM" id="SSF160631">
    <property type="entry name" value="SMI1/KNR4-like"/>
    <property type="match status" value="1"/>
</dbReference>
<dbReference type="Gene3D" id="3.40.1580.10">
    <property type="entry name" value="SMI1/KNR4-like"/>
    <property type="match status" value="1"/>
</dbReference>
<dbReference type="EMBL" id="NPBQ01000148">
    <property type="protein sequence ID" value="PAD80627.1"/>
    <property type="molecule type" value="Genomic_DNA"/>
</dbReference>
<protein>
    <recommendedName>
        <fullName evidence="1">Knr4/Smi1-like domain-containing protein</fullName>
    </recommendedName>
</protein>
<evidence type="ECO:0000259" key="1">
    <source>
        <dbReference type="SMART" id="SM00860"/>
    </source>
</evidence>
<reference evidence="2 3" key="1">
    <citation type="submission" date="2017-07" db="EMBL/GenBank/DDBJ databases">
        <title>Isolation and whole genome analysis of endospore-forming bacteria from heroin.</title>
        <authorList>
            <person name="Kalinowski J."/>
            <person name="Ahrens B."/>
            <person name="Al-Dilaimi A."/>
            <person name="Winkler A."/>
            <person name="Wibberg D."/>
            <person name="Schleenbecker U."/>
            <person name="Ruckert C."/>
            <person name="Wolfel R."/>
            <person name="Grass G."/>
        </authorList>
    </citation>
    <scope>NUCLEOTIDE SEQUENCE [LARGE SCALE GENOMIC DNA]</scope>
    <source>
        <strain evidence="2 3">7521-2</strain>
    </source>
</reference>
<dbReference type="InterPro" id="IPR018958">
    <property type="entry name" value="Knr4/Smi1-like_dom"/>
</dbReference>
<accession>A0AA91TMN8</accession>
<comment type="caution">
    <text evidence="2">The sequence shown here is derived from an EMBL/GenBank/DDBJ whole genome shotgun (WGS) entry which is preliminary data.</text>
</comment>
<feature type="domain" description="Knr4/Smi1-like" evidence="1">
    <location>
        <begin position="13"/>
        <end position="146"/>
    </location>
</feature>
<gene>
    <name evidence="2" type="ORF">CHH57_23985</name>
</gene>
<dbReference type="InterPro" id="IPR037883">
    <property type="entry name" value="Knr4/Smi1-like_sf"/>
</dbReference>
<organism evidence="2 3">
    <name type="scientific">Niallia circulans</name>
    <name type="common">Bacillus circulans</name>
    <dbReference type="NCBI Taxonomy" id="1397"/>
    <lineage>
        <taxon>Bacteria</taxon>
        <taxon>Bacillati</taxon>
        <taxon>Bacillota</taxon>
        <taxon>Bacilli</taxon>
        <taxon>Bacillales</taxon>
        <taxon>Bacillaceae</taxon>
        <taxon>Niallia</taxon>
    </lineage>
</organism>
<dbReference type="Pfam" id="PF09346">
    <property type="entry name" value="SMI1_KNR4"/>
    <property type="match status" value="1"/>
</dbReference>
<dbReference type="SMART" id="SM00860">
    <property type="entry name" value="SMI1_KNR4"/>
    <property type="match status" value="1"/>
</dbReference>
<dbReference type="Proteomes" id="UP000216961">
    <property type="component" value="Unassembled WGS sequence"/>
</dbReference>
<evidence type="ECO:0000313" key="2">
    <source>
        <dbReference type="EMBL" id="PAD80627.1"/>
    </source>
</evidence>
<proteinExistence type="predicted"/>
<dbReference type="AlphaFoldDB" id="A0AA91TMN8"/>